<keyword evidence="2" id="KW-0677">Repeat</keyword>
<accession>H2YY98</accession>
<evidence type="ECO:0000256" key="3">
    <source>
        <dbReference type="ARBA" id="ARBA00023157"/>
    </source>
</evidence>
<dbReference type="HOGENOM" id="CLU_1528534_0_0_1"/>
<dbReference type="InterPro" id="IPR000436">
    <property type="entry name" value="Sushi_SCR_CCP_dom"/>
</dbReference>
<dbReference type="OMA" id="LGSICEY"/>
<keyword evidence="1" id="KW-0732">Signal</keyword>
<feature type="domain" description="Sushi" evidence="5">
    <location>
        <begin position="18"/>
        <end position="82"/>
    </location>
</feature>
<evidence type="ECO:0000256" key="1">
    <source>
        <dbReference type="ARBA" id="ARBA00022729"/>
    </source>
</evidence>
<reference evidence="7" key="1">
    <citation type="submission" date="2003-08" db="EMBL/GenBank/DDBJ databases">
        <authorList>
            <person name="Birren B."/>
            <person name="Nusbaum C."/>
            <person name="Abebe A."/>
            <person name="Abouelleil A."/>
            <person name="Adekoya E."/>
            <person name="Ait-zahra M."/>
            <person name="Allen N."/>
            <person name="Allen T."/>
            <person name="An P."/>
            <person name="Anderson M."/>
            <person name="Anderson S."/>
            <person name="Arachchi H."/>
            <person name="Armbruster J."/>
            <person name="Bachantsang P."/>
            <person name="Baldwin J."/>
            <person name="Barry A."/>
            <person name="Bayul T."/>
            <person name="Blitshsteyn B."/>
            <person name="Bloom T."/>
            <person name="Blye J."/>
            <person name="Boguslavskiy L."/>
            <person name="Borowsky M."/>
            <person name="Boukhgalter B."/>
            <person name="Brunache A."/>
            <person name="Butler J."/>
            <person name="Calixte N."/>
            <person name="Calvo S."/>
            <person name="Camarata J."/>
            <person name="Campo K."/>
            <person name="Chang J."/>
            <person name="Cheshatsang Y."/>
            <person name="Citroen M."/>
            <person name="Collymore A."/>
            <person name="Considine T."/>
            <person name="Cook A."/>
            <person name="Cooke P."/>
            <person name="Corum B."/>
            <person name="Cuomo C."/>
            <person name="David R."/>
            <person name="Dawoe T."/>
            <person name="Degray S."/>
            <person name="Dodge S."/>
            <person name="Dooley K."/>
            <person name="Dorje P."/>
            <person name="Dorjee K."/>
            <person name="Dorris L."/>
            <person name="Duffey N."/>
            <person name="Dupes A."/>
            <person name="Elkins T."/>
            <person name="Engels R."/>
            <person name="Erickson J."/>
            <person name="Farina A."/>
            <person name="Faro S."/>
            <person name="Ferreira P."/>
            <person name="Fischer H."/>
            <person name="Fitzgerald M."/>
            <person name="Foley K."/>
            <person name="Gage D."/>
            <person name="Galagan J."/>
            <person name="Gearin G."/>
            <person name="Gnerre S."/>
            <person name="Gnirke A."/>
            <person name="Goyette A."/>
            <person name="Graham J."/>
            <person name="Grandbois E."/>
            <person name="Gyaltsen K."/>
            <person name="Hafez N."/>
            <person name="Hagopian D."/>
            <person name="Hagos B."/>
            <person name="Hall J."/>
            <person name="Hatcher B."/>
            <person name="Heller A."/>
            <person name="Higgins H."/>
            <person name="Honan T."/>
            <person name="Horn A."/>
            <person name="Houde N."/>
            <person name="Hughes L."/>
            <person name="Hulme W."/>
            <person name="Husby E."/>
            <person name="Iliev I."/>
            <person name="Jaffe D."/>
            <person name="Jones C."/>
            <person name="Kamal M."/>
            <person name="Kamat A."/>
            <person name="Kamvysselis M."/>
            <person name="Karlsson E."/>
            <person name="Kells C."/>
            <person name="Kieu A."/>
            <person name="Kisner P."/>
            <person name="Kodira C."/>
            <person name="Kulbokas E."/>
            <person name="Labutti K."/>
            <person name="Lama D."/>
            <person name="Landers T."/>
            <person name="Leger J."/>
            <person name="Levine S."/>
            <person name="Lewis D."/>
            <person name="Lewis T."/>
            <person name="Lindblad-toh K."/>
            <person name="Liu X."/>
            <person name="Lokyitsang T."/>
            <person name="Lokyitsang Y."/>
            <person name="Lucien O."/>
            <person name="Lui A."/>
            <person name="Ma L.J."/>
            <person name="Mabbitt R."/>
            <person name="Macdonald J."/>
            <person name="Maclean C."/>
            <person name="Major J."/>
            <person name="Manning J."/>
            <person name="Marabella R."/>
            <person name="Maru K."/>
            <person name="Matthews C."/>
            <person name="Mauceli E."/>
            <person name="Mccarthy M."/>
            <person name="Mcdonough S."/>
            <person name="Mcghee T."/>
            <person name="Meldrim J."/>
            <person name="Meneus L."/>
            <person name="Mesirov J."/>
            <person name="Mihalev A."/>
            <person name="Mihova T."/>
            <person name="Mikkelsen T."/>
            <person name="Mlenga V."/>
            <person name="Moru K."/>
            <person name="Mozes J."/>
            <person name="Mulrain L."/>
            <person name="Munson G."/>
            <person name="Naylor J."/>
            <person name="Newes C."/>
            <person name="Nguyen C."/>
            <person name="Nguyen N."/>
            <person name="Nguyen T."/>
            <person name="Nicol R."/>
            <person name="Nielsen C."/>
            <person name="Nizzari M."/>
            <person name="Norbu C."/>
            <person name="Norbu N."/>
            <person name="O'donnell P."/>
            <person name="Okoawo O."/>
            <person name="O'leary S."/>
            <person name="Omotosho B."/>
            <person name="O'neill K."/>
            <person name="Osman S."/>
            <person name="Parker S."/>
            <person name="Perrin D."/>
            <person name="Phunkhang P."/>
            <person name="Piqani B."/>
            <person name="Purcell S."/>
            <person name="Rachupka T."/>
            <person name="Ramasamy U."/>
            <person name="Rameau R."/>
            <person name="Ray V."/>
            <person name="Raymond C."/>
            <person name="Retta R."/>
            <person name="Richardson S."/>
            <person name="Rise C."/>
            <person name="Rodriguez J."/>
            <person name="Rogers J."/>
            <person name="Rogov P."/>
            <person name="Rutman M."/>
            <person name="Schupbach R."/>
            <person name="Seaman C."/>
            <person name="Settipalli S."/>
            <person name="Sharpe T."/>
            <person name="Sheridan J."/>
            <person name="Sherpa N."/>
            <person name="Shi J."/>
            <person name="Smirnov S."/>
            <person name="Smith C."/>
            <person name="Sougnez C."/>
            <person name="Spencer B."/>
            <person name="Stalker J."/>
            <person name="Stange-thomann N."/>
            <person name="Stavropoulos S."/>
            <person name="Stetson K."/>
            <person name="Stone C."/>
            <person name="Stone S."/>
            <person name="Stubbs M."/>
            <person name="Talamas J."/>
            <person name="Tchuinga P."/>
            <person name="Tenzing P."/>
            <person name="Tesfaye S."/>
            <person name="Theodore J."/>
            <person name="Thoulutsang Y."/>
            <person name="Topham K."/>
            <person name="Towey S."/>
            <person name="Tsamla T."/>
            <person name="Tsomo N."/>
            <person name="Vallee D."/>
            <person name="Vassiliev H."/>
            <person name="Venkataraman V."/>
            <person name="Vinson J."/>
            <person name="Vo A."/>
            <person name="Wade C."/>
            <person name="Wang S."/>
            <person name="Wangchuk T."/>
            <person name="Wangdi T."/>
            <person name="Whittaker C."/>
            <person name="Wilkinson J."/>
            <person name="Wu Y."/>
            <person name="Wyman D."/>
            <person name="Yadav S."/>
            <person name="Yang S."/>
            <person name="Yang X."/>
            <person name="Yeager S."/>
            <person name="Yee E."/>
            <person name="Young G."/>
            <person name="Zainoun J."/>
            <person name="Zembeck L."/>
            <person name="Zimmer A."/>
            <person name="Zody M."/>
            <person name="Lander E."/>
        </authorList>
    </citation>
    <scope>NUCLEOTIDE SEQUENCE [LARGE SCALE GENOMIC DNA]</scope>
</reference>
<keyword evidence="7" id="KW-1185">Reference proteome</keyword>
<dbReference type="CDD" id="cd00033">
    <property type="entry name" value="CCP"/>
    <property type="match status" value="3"/>
</dbReference>
<evidence type="ECO:0000259" key="5">
    <source>
        <dbReference type="PROSITE" id="PS50923"/>
    </source>
</evidence>
<dbReference type="GeneTree" id="ENSGT00940000165024"/>
<organism evidence="6 7">
    <name type="scientific">Ciona savignyi</name>
    <name type="common">Pacific transparent sea squirt</name>
    <dbReference type="NCBI Taxonomy" id="51511"/>
    <lineage>
        <taxon>Eukaryota</taxon>
        <taxon>Metazoa</taxon>
        <taxon>Chordata</taxon>
        <taxon>Tunicata</taxon>
        <taxon>Ascidiacea</taxon>
        <taxon>Phlebobranchia</taxon>
        <taxon>Cionidae</taxon>
        <taxon>Ciona</taxon>
    </lineage>
</organism>
<evidence type="ECO:0000256" key="2">
    <source>
        <dbReference type="ARBA" id="ARBA00022737"/>
    </source>
</evidence>
<dbReference type="InterPro" id="IPR051277">
    <property type="entry name" value="SEZ6_CSMD_C4BPB_Regulators"/>
</dbReference>
<dbReference type="Pfam" id="PF00084">
    <property type="entry name" value="Sushi"/>
    <property type="match status" value="2"/>
</dbReference>
<reference evidence="6" key="3">
    <citation type="submission" date="2025-09" db="UniProtKB">
        <authorList>
            <consortium name="Ensembl"/>
        </authorList>
    </citation>
    <scope>IDENTIFICATION</scope>
</reference>
<evidence type="ECO:0000256" key="4">
    <source>
        <dbReference type="PROSITE-ProRule" id="PRU00302"/>
    </source>
</evidence>
<sequence length="199" mass="21018">MDGDVGVWSSQAPTCQQIKCNPVQVNPMYGAVSCTNSNLAGSKCIFACEFEYDLIGDIEIMCDGSSGVVDGVWSNEAPRCQRKQCNEAQPAPMNGMRTCSGGNSLGSICEYTCHTDFVRNGPQYSTCTDYGSGIRLFDNQAPICEPKQCPDAAAGPANGFRICSNGNKIGSTCEYGCNVGFKVIGPQIAACTKNADGSL</sequence>
<dbReference type="eggNOG" id="KOG4297">
    <property type="taxonomic scope" value="Eukaryota"/>
</dbReference>
<keyword evidence="4" id="KW-0768">Sushi</keyword>
<dbReference type="SMART" id="SM00032">
    <property type="entry name" value="CCP"/>
    <property type="match status" value="3"/>
</dbReference>
<dbReference type="InParanoid" id="H2YY98"/>
<protein>
    <recommendedName>
        <fullName evidence="5">Sushi domain-containing protein</fullName>
    </recommendedName>
</protein>
<dbReference type="STRING" id="51511.ENSCSAVP00000010309"/>
<keyword evidence="3" id="KW-1015">Disulfide bond</keyword>
<comment type="caution">
    <text evidence="4">Lacks conserved residue(s) required for the propagation of feature annotation.</text>
</comment>
<dbReference type="SUPFAM" id="SSF57535">
    <property type="entry name" value="Complement control module/SCR domain"/>
    <property type="match status" value="3"/>
</dbReference>
<dbReference type="PROSITE" id="PS50923">
    <property type="entry name" value="SUSHI"/>
    <property type="match status" value="1"/>
</dbReference>
<dbReference type="PANTHER" id="PTHR45656">
    <property type="entry name" value="PROTEIN CBR-CLEC-78"/>
    <property type="match status" value="1"/>
</dbReference>
<evidence type="ECO:0000313" key="6">
    <source>
        <dbReference type="Ensembl" id="ENSCSAVP00000010309.1"/>
    </source>
</evidence>
<dbReference type="PANTHER" id="PTHR45656:SF4">
    <property type="entry name" value="PROTEIN CBR-CLEC-78"/>
    <property type="match status" value="1"/>
</dbReference>
<name>H2YY98_CIOSA</name>
<evidence type="ECO:0000313" key="7">
    <source>
        <dbReference type="Proteomes" id="UP000007875"/>
    </source>
</evidence>
<dbReference type="InterPro" id="IPR035976">
    <property type="entry name" value="Sushi/SCR/CCP_sf"/>
</dbReference>
<dbReference type="AlphaFoldDB" id="H2YY98"/>
<dbReference type="Ensembl" id="ENSCSAVT00000010434.1">
    <property type="protein sequence ID" value="ENSCSAVP00000010309.1"/>
    <property type="gene ID" value="ENSCSAVG00000006076.1"/>
</dbReference>
<proteinExistence type="predicted"/>
<dbReference type="Proteomes" id="UP000007875">
    <property type="component" value="Unassembled WGS sequence"/>
</dbReference>
<dbReference type="Gene3D" id="2.10.70.10">
    <property type="entry name" value="Complement Module, domain 1"/>
    <property type="match status" value="3"/>
</dbReference>
<reference evidence="6" key="2">
    <citation type="submission" date="2025-08" db="UniProtKB">
        <authorList>
            <consortium name="Ensembl"/>
        </authorList>
    </citation>
    <scope>IDENTIFICATION</scope>
</reference>